<dbReference type="EMBL" id="CP072943">
    <property type="protein sequence ID" value="QTX33206.1"/>
    <property type="molecule type" value="Genomic_DNA"/>
</dbReference>
<dbReference type="GO" id="GO:0046718">
    <property type="term" value="P:symbiont entry into host cell"/>
    <property type="evidence" value="ECO:0007669"/>
    <property type="project" value="InterPro"/>
</dbReference>
<evidence type="ECO:0000313" key="2">
    <source>
        <dbReference type="Proteomes" id="UP000671879"/>
    </source>
</evidence>
<gene>
    <name evidence="1" type="ORF">KAR29_04745</name>
</gene>
<dbReference type="GO" id="GO:0051536">
    <property type="term" value="F:iron-sulfur cluster binding"/>
    <property type="evidence" value="ECO:0007669"/>
    <property type="project" value="InterPro"/>
</dbReference>
<dbReference type="KEGG" id="aram:KAR29_04745"/>
<sequence>MFSLSAAAILEKNNLASDGAWLILLEVKVSDGTVLRFVRNTENVIWNGETWVAFPFEFSVMGEESKGEIPKVTIQVSNVTRAVQAYLESADGGVGSAATLRVVHSAHLDQMSPELEEVYSVTGVKTDARWVTFTLGIDYPLASRRPARRNLKNFCPFRYGGAECGVSAGVLQDLPTCGKTLADCRQRGNSTRYGGEPSIPQGGLYAS</sequence>
<dbReference type="Pfam" id="PF05100">
    <property type="entry name" value="Phage_tail_L"/>
    <property type="match status" value="1"/>
</dbReference>
<keyword evidence="2" id="KW-1185">Reference proteome</keyword>
<accession>A0A9Q7EZQ9</accession>
<dbReference type="GO" id="GO:0030430">
    <property type="term" value="C:host cell cytoplasm"/>
    <property type="evidence" value="ECO:0007669"/>
    <property type="project" value="InterPro"/>
</dbReference>
<name>A0A9Q7EZQ9_9BACT</name>
<organism evidence="1 2">
    <name type="scientific">Aminithiophilus ramosus</name>
    <dbReference type="NCBI Taxonomy" id="3029084"/>
    <lineage>
        <taxon>Bacteria</taxon>
        <taxon>Thermotogati</taxon>
        <taxon>Synergistota</taxon>
        <taxon>Synergistia</taxon>
        <taxon>Synergistales</taxon>
        <taxon>Aminithiophilaceae</taxon>
        <taxon>Aminithiophilus</taxon>
    </lineage>
</organism>
<protein>
    <submittedName>
        <fullName evidence="1">DUF1833 family protein</fullName>
    </submittedName>
</protein>
<reference evidence="2" key="1">
    <citation type="submission" date="2021-04" db="EMBL/GenBank/DDBJ databases">
        <title>A novel Synergistetes isolate from a pyrite-forming mixed culture.</title>
        <authorList>
            <person name="Bunk B."/>
            <person name="Sproer C."/>
            <person name="Spring S."/>
            <person name="Pester M."/>
        </authorList>
    </citation>
    <scope>NUCLEOTIDE SEQUENCE [LARGE SCALE GENOMIC DNA]</scope>
    <source>
        <strain evidence="2">J.5.4.2-T.3.5.2</strain>
    </source>
</reference>
<dbReference type="Proteomes" id="UP000671879">
    <property type="component" value="Chromosome"/>
</dbReference>
<proteinExistence type="predicted"/>
<evidence type="ECO:0000313" key="1">
    <source>
        <dbReference type="EMBL" id="QTX33206.1"/>
    </source>
</evidence>
<dbReference type="InterPro" id="IPR006487">
    <property type="entry name" value="Phage_lambda_L"/>
</dbReference>
<dbReference type="AlphaFoldDB" id="A0A9Q7EZQ9"/>
<dbReference type="RefSeq" id="WP_274374485.1">
    <property type="nucleotide sequence ID" value="NZ_CP072943.1"/>
</dbReference>